<organism evidence="2">
    <name type="scientific">Leptosphaeria maculans (strain JN3 / isolate v23.1.3 / race Av1-4-5-6-7-8)</name>
    <name type="common">Blackleg fungus</name>
    <name type="synonym">Phoma lingam</name>
    <dbReference type="NCBI Taxonomy" id="985895"/>
    <lineage>
        <taxon>Eukaryota</taxon>
        <taxon>Fungi</taxon>
        <taxon>Dikarya</taxon>
        <taxon>Ascomycota</taxon>
        <taxon>Pezizomycotina</taxon>
        <taxon>Dothideomycetes</taxon>
        <taxon>Pleosporomycetidae</taxon>
        <taxon>Pleosporales</taxon>
        <taxon>Pleosporineae</taxon>
        <taxon>Leptosphaeriaceae</taxon>
        <taxon>Plenodomus</taxon>
        <taxon>Plenodomus lingam/Leptosphaeria maculans species complex</taxon>
    </lineage>
</organism>
<proteinExistence type="predicted"/>
<dbReference type="HOGENOM" id="CLU_3106825_0_0_1"/>
<evidence type="ECO:0000313" key="1">
    <source>
        <dbReference type="EMBL" id="CBX92210.1"/>
    </source>
</evidence>
<evidence type="ECO:0000313" key="2">
    <source>
        <dbReference type="Proteomes" id="UP000002668"/>
    </source>
</evidence>
<dbReference type="EMBL" id="FP929083">
    <property type="protein sequence ID" value="CBX92210.1"/>
    <property type="molecule type" value="Genomic_DNA"/>
</dbReference>
<dbReference type="InParanoid" id="E5R4T7"/>
<reference evidence="2" key="1">
    <citation type="journal article" date="2011" name="Nat. Commun.">
        <title>Effector diversification within compartments of the Leptosphaeria maculans genome affected by Repeat-Induced Point mutations.</title>
        <authorList>
            <person name="Rouxel T."/>
            <person name="Grandaubert J."/>
            <person name="Hane J.K."/>
            <person name="Hoede C."/>
            <person name="van de Wouw A.P."/>
            <person name="Couloux A."/>
            <person name="Dominguez V."/>
            <person name="Anthouard V."/>
            <person name="Bally P."/>
            <person name="Bourras S."/>
            <person name="Cozijnsen A.J."/>
            <person name="Ciuffetti L.M."/>
            <person name="Degrave A."/>
            <person name="Dilmaghani A."/>
            <person name="Duret L."/>
            <person name="Fudal I."/>
            <person name="Goodwin S.B."/>
            <person name="Gout L."/>
            <person name="Glaser N."/>
            <person name="Linglin J."/>
            <person name="Kema G.H.J."/>
            <person name="Lapalu N."/>
            <person name="Lawrence C.B."/>
            <person name="May K."/>
            <person name="Meyer M."/>
            <person name="Ollivier B."/>
            <person name="Poulain J."/>
            <person name="Schoch C.L."/>
            <person name="Simon A."/>
            <person name="Spatafora J.W."/>
            <person name="Stachowiak A."/>
            <person name="Turgeon B.G."/>
            <person name="Tyler B.M."/>
            <person name="Vincent D."/>
            <person name="Weissenbach J."/>
            <person name="Amselem J."/>
            <person name="Quesneville H."/>
            <person name="Oliver R.P."/>
            <person name="Wincker P."/>
            <person name="Balesdent M.-H."/>
            <person name="Howlett B.J."/>
        </authorList>
    </citation>
    <scope>NUCLEOTIDE SEQUENCE [LARGE SCALE GENOMIC DNA]</scope>
    <source>
        <strain evidence="2">JN3 / isolate v23.1.3 / race Av1-4-5-6-7-8</strain>
    </source>
</reference>
<accession>E5R4T7</accession>
<sequence length="51" mass="5586">MIACLPRSPRTAKQRGSVTACGTRDALLPEVTPRRTVHFLGRRSPAGLARR</sequence>
<dbReference type="GeneID" id="13288716"/>
<dbReference type="VEuPathDB" id="FungiDB:LEMA_P049160.1"/>
<name>E5R4T7_LEPMJ</name>
<keyword evidence="2" id="KW-1185">Reference proteome</keyword>
<gene>
    <name evidence="1" type="ORF">LEMA_P049160.1</name>
</gene>
<dbReference type="Proteomes" id="UP000002668">
    <property type="component" value="Genome"/>
</dbReference>
<dbReference type="AlphaFoldDB" id="E5R4T7"/>
<protein>
    <submittedName>
        <fullName evidence="1">Predicted protein</fullName>
    </submittedName>
</protein>